<keyword evidence="1" id="KW-1015">Disulfide bond</keyword>
<evidence type="ECO:0000259" key="3">
    <source>
        <dbReference type="PROSITE" id="PS51233"/>
    </source>
</evidence>
<dbReference type="PROSITE" id="PS51233">
    <property type="entry name" value="VWFD"/>
    <property type="match status" value="1"/>
</dbReference>
<dbReference type="EMBL" id="WAAF01019532">
    <property type="protein sequence ID" value="NXX50698.1"/>
    <property type="molecule type" value="Genomic_DNA"/>
</dbReference>
<comment type="caution">
    <text evidence="4">The sequence shown here is derived from an EMBL/GenBank/DDBJ whole genome shotgun (WGS) entry which is preliminary data.</text>
</comment>
<protein>
    <submittedName>
        <fullName evidence="4">SSPO protein</fullName>
    </submittedName>
</protein>
<sequence>VTLWGRNVSVNGVVVPEGRPYLHSGITVTWLGDWVAVASGLGVRVASDGHQAVTVMVDAELRGSTKGLCGTYNDDPAADDFQRPRGDVAAFASSFGNSWKVP</sequence>
<gene>
    <name evidence="4" type="primary">Sspo_0</name>
    <name evidence="4" type="ORF">TRILEU_R09699</name>
</gene>
<feature type="non-terminal residue" evidence="4">
    <location>
        <position position="102"/>
    </location>
</feature>
<keyword evidence="2" id="KW-0325">Glycoprotein</keyword>
<evidence type="ECO:0000313" key="4">
    <source>
        <dbReference type="EMBL" id="NXX50698.1"/>
    </source>
</evidence>
<dbReference type="InterPro" id="IPR001846">
    <property type="entry name" value="VWF_type-D"/>
</dbReference>
<evidence type="ECO:0000313" key="5">
    <source>
        <dbReference type="Proteomes" id="UP000627253"/>
    </source>
</evidence>
<reference evidence="4" key="1">
    <citation type="submission" date="2020-02" db="EMBL/GenBank/DDBJ databases">
        <title>Bird 10,000 Genomes (B10K) Project - Family phase.</title>
        <authorList>
            <person name="Zhang G."/>
        </authorList>
    </citation>
    <scope>NUCLEOTIDE SEQUENCE</scope>
    <source>
        <strain evidence="4">B10K-DU-002-37</strain>
        <tissue evidence="4">Muscle</tissue>
    </source>
</reference>
<dbReference type="Pfam" id="PF00094">
    <property type="entry name" value="VWD"/>
    <property type="match status" value="1"/>
</dbReference>
<evidence type="ECO:0000256" key="1">
    <source>
        <dbReference type="ARBA" id="ARBA00023157"/>
    </source>
</evidence>
<dbReference type="AlphaFoldDB" id="A0A852JEZ8"/>
<feature type="non-terminal residue" evidence="4">
    <location>
        <position position="1"/>
    </location>
</feature>
<feature type="domain" description="VWFD" evidence="3">
    <location>
        <begin position="1"/>
        <end position="102"/>
    </location>
</feature>
<dbReference type="Proteomes" id="UP000627253">
    <property type="component" value="Unassembled WGS sequence"/>
</dbReference>
<organism evidence="4 5">
    <name type="scientific">Tricholaema leucomelas</name>
    <name type="common">pied barbet</name>
    <dbReference type="NCBI Taxonomy" id="240729"/>
    <lineage>
        <taxon>Eukaryota</taxon>
        <taxon>Metazoa</taxon>
        <taxon>Chordata</taxon>
        <taxon>Craniata</taxon>
        <taxon>Vertebrata</taxon>
        <taxon>Euteleostomi</taxon>
        <taxon>Archelosauria</taxon>
        <taxon>Archosauria</taxon>
        <taxon>Dinosauria</taxon>
        <taxon>Saurischia</taxon>
        <taxon>Theropoda</taxon>
        <taxon>Coelurosauria</taxon>
        <taxon>Aves</taxon>
        <taxon>Neognathae</taxon>
        <taxon>Neoaves</taxon>
        <taxon>Telluraves</taxon>
        <taxon>Coraciimorphae</taxon>
        <taxon>Piciformes</taxon>
        <taxon>Lybiidae</taxon>
        <taxon>Tricholaema lacrymosa</taxon>
    </lineage>
</organism>
<proteinExistence type="predicted"/>
<name>A0A852JEZ8_9PICI</name>
<keyword evidence="5" id="KW-1185">Reference proteome</keyword>
<evidence type="ECO:0000256" key="2">
    <source>
        <dbReference type="ARBA" id="ARBA00023180"/>
    </source>
</evidence>
<accession>A0A852JEZ8</accession>
<dbReference type="OrthoDB" id="6262482at2759"/>
<dbReference type="InterPro" id="IPR050780">
    <property type="entry name" value="Mucin_vWF_Thrombospondin_sf"/>
</dbReference>
<dbReference type="PANTHER" id="PTHR11339">
    <property type="entry name" value="EXTRACELLULAR MATRIX GLYCOPROTEIN RELATED"/>
    <property type="match status" value="1"/>
</dbReference>